<evidence type="ECO:0000313" key="8">
    <source>
        <dbReference type="Proteomes" id="UP000184516"/>
    </source>
</evidence>
<reference evidence="8" key="1">
    <citation type="submission" date="2016-11" db="EMBL/GenBank/DDBJ databases">
        <authorList>
            <person name="Varghese N."/>
            <person name="Submissions S."/>
        </authorList>
    </citation>
    <scope>NUCLEOTIDE SEQUENCE [LARGE SCALE GENOMIC DNA]</scope>
    <source>
        <strain evidence="8">DSM 19978</strain>
    </source>
</reference>
<dbReference type="InterPro" id="IPR002937">
    <property type="entry name" value="Amino_oxidase"/>
</dbReference>
<dbReference type="Pfam" id="PF01593">
    <property type="entry name" value="Amino_oxidase"/>
    <property type="match status" value="1"/>
</dbReference>
<dbReference type="InterPro" id="IPR014105">
    <property type="entry name" value="Carotenoid/retinoid_OxRdtase"/>
</dbReference>
<comment type="pathway">
    <text evidence="1 5">Carotenoid biosynthesis.</text>
</comment>
<evidence type="ECO:0000256" key="5">
    <source>
        <dbReference type="RuleBase" id="RU362075"/>
    </source>
</evidence>
<gene>
    <name evidence="7" type="ORF">SAMN05443549_103294</name>
</gene>
<keyword evidence="4 5" id="KW-0560">Oxidoreductase</keyword>
<dbReference type="Proteomes" id="UP000184516">
    <property type="component" value="Unassembled WGS sequence"/>
</dbReference>
<dbReference type="STRING" id="468056.SAMN05443549_103294"/>
<feature type="domain" description="Amine oxidase" evidence="6">
    <location>
        <begin position="15"/>
        <end position="482"/>
    </location>
</feature>
<dbReference type="GO" id="GO:0016117">
    <property type="term" value="P:carotenoid biosynthetic process"/>
    <property type="evidence" value="ECO:0007669"/>
    <property type="project" value="UniProtKB-KW"/>
</dbReference>
<dbReference type="EMBL" id="FQWB01000003">
    <property type="protein sequence ID" value="SHG33405.1"/>
    <property type="molecule type" value="Genomic_DNA"/>
</dbReference>
<dbReference type="AlphaFoldDB" id="A0A1M5IZ49"/>
<accession>A0A1M5IZ49</accession>
<evidence type="ECO:0000313" key="7">
    <source>
        <dbReference type="EMBL" id="SHG33405.1"/>
    </source>
</evidence>
<dbReference type="PROSITE" id="PS51257">
    <property type="entry name" value="PROKAR_LIPOPROTEIN"/>
    <property type="match status" value="1"/>
</dbReference>
<dbReference type="PANTHER" id="PTHR43734:SF1">
    <property type="entry name" value="PHYTOENE DESATURASE"/>
    <property type="match status" value="1"/>
</dbReference>
<organism evidence="7 8">
    <name type="scientific">Flavobacterium fluvii</name>
    <dbReference type="NCBI Taxonomy" id="468056"/>
    <lineage>
        <taxon>Bacteria</taxon>
        <taxon>Pseudomonadati</taxon>
        <taxon>Bacteroidota</taxon>
        <taxon>Flavobacteriia</taxon>
        <taxon>Flavobacteriales</taxon>
        <taxon>Flavobacteriaceae</taxon>
        <taxon>Flavobacterium</taxon>
    </lineage>
</organism>
<dbReference type="InterPro" id="IPR036188">
    <property type="entry name" value="FAD/NAD-bd_sf"/>
</dbReference>
<evidence type="ECO:0000259" key="6">
    <source>
        <dbReference type="Pfam" id="PF01593"/>
    </source>
</evidence>
<evidence type="ECO:0000256" key="4">
    <source>
        <dbReference type="ARBA" id="ARBA00023002"/>
    </source>
</evidence>
<keyword evidence="8" id="KW-1185">Reference proteome</keyword>
<evidence type="ECO:0000256" key="2">
    <source>
        <dbReference type="ARBA" id="ARBA00006046"/>
    </source>
</evidence>
<dbReference type="GO" id="GO:0016491">
    <property type="term" value="F:oxidoreductase activity"/>
    <property type="evidence" value="ECO:0007669"/>
    <property type="project" value="UniProtKB-KW"/>
</dbReference>
<evidence type="ECO:0000256" key="1">
    <source>
        <dbReference type="ARBA" id="ARBA00004829"/>
    </source>
</evidence>
<dbReference type="Gene3D" id="3.50.50.60">
    <property type="entry name" value="FAD/NAD(P)-binding domain"/>
    <property type="match status" value="2"/>
</dbReference>
<dbReference type="SUPFAM" id="SSF51905">
    <property type="entry name" value="FAD/NAD(P)-binding domain"/>
    <property type="match status" value="1"/>
</dbReference>
<name>A0A1M5IZ49_9FLAO</name>
<dbReference type="RefSeq" id="WP_073370013.1">
    <property type="nucleotide sequence ID" value="NZ_FQWB01000003.1"/>
</dbReference>
<protein>
    <submittedName>
        <fullName evidence="7">Phytoene desaturase</fullName>
    </submittedName>
</protein>
<dbReference type="OrthoDB" id="9774675at2"/>
<sequence length="489" mass="55449">MKKTITIIGSGFSALVASCYLAKDGFDVTILEKNHTVGGRARQLSKDGFTFDIGPTWYWMPDVFEKFFADFGKKPSDYYHLDKLNPAYEVYFGKVDSIKIPDNLADILFIFEKEEKESAKHLNDFLDKAKHNYDVAIKDLVYRPGISITELITPATIKKANQFFSSIRTTVRKKIKNHRLQQIMEFPVLFLGAKPSNTPSFYSFMNYADFGLGTWHPKGGMYEVVKAMVTLAVELGVKIETNQNVEKINVENGEVKSIVSNGITIESDVVLSGADYHHTETLLEEKYRGYSENYWDSKIFAPSSLLFYVGFDKKIDNVSHHTLFFDTDFDVHAKAIYDNPKWPEKPLFYASFPSKTDSTVAPEGTEAGIFLIPIAPGIEDTFEIREKYFKSIIERFEQLTNQKVSENILFKESFCVNDFVNDYNSYKGNAYGLANILTQTAFLRPKIISKKVKNLFFTGQLTVPGPGVPPSIISGKIVSDLIKKQFTNI</sequence>
<proteinExistence type="inferred from homology"/>
<keyword evidence="3 5" id="KW-0125">Carotenoid biosynthesis</keyword>
<evidence type="ECO:0000256" key="3">
    <source>
        <dbReference type="ARBA" id="ARBA00022746"/>
    </source>
</evidence>
<dbReference type="NCBIfam" id="TIGR02734">
    <property type="entry name" value="crtI_fam"/>
    <property type="match status" value="1"/>
</dbReference>
<comment type="similarity">
    <text evidence="2 5">Belongs to the carotenoid/retinoid oxidoreductase family.</text>
</comment>
<dbReference type="PANTHER" id="PTHR43734">
    <property type="entry name" value="PHYTOENE DESATURASE"/>
    <property type="match status" value="1"/>
</dbReference>